<evidence type="ECO:0000313" key="7">
    <source>
        <dbReference type="EMBL" id="HJB11645.1"/>
    </source>
</evidence>
<dbReference type="EMBL" id="DWZH01000107">
    <property type="protein sequence ID" value="HJB11645.1"/>
    <property type="molecule type" value="Genomic_DNA"/>
</dbReference>
<dbReference type="SUPFAM" id="SSF74650">
    <property type="entry name" value="Galactose mutarotase-like"/>
    <property type="match status" value="1"/>
</dbReference>
<evidence type="ECO:0000256" key="4">
    <source>
        <dbReference type="PIRNR" id="PIRNR016020"/>
    </source>
</evidence>
<evidence type="ECO:0000256" key="2">
    <source>
        <dbReference type="ARBA" id="ARBA00005866"/>
    </source>
</evidence>
<name>A0A9D2RPV4_9MICO</name>
<dbReference type="Gene3D" id="2.70.98.10">
    <property type="match status" value="1"/>
</dbReference>
<gene>
    <name evidence="7" type="ORF">H9786_14195</name>
</gene>
<dbReference type="PANTHER" id="PTHR11122">
    <property type="entry name" value="APOSPORY-ASSOCIATED PROTEIN C-RELATED"/>
    <property type="match status" value="1"/>
</dbReference>
<dbReference type="GO" id="GO:0030246">
    <property type="term" value="F:carbohydrate binding"/>
    <property type="evidence" value="ECO:0007669"/>
    <property type="project" value="UniProtKB-UniRule"/>
</dbReference>
<comment type="similarity">
    <text evidence="2 4">Belongs to the glucose-6-phosphate 1-epimerase family.</text>
</comment>
<dbReference type="InterPro" id="IPR011013">
    <property type="entry name" value="Gal_mutarotase_sf_dom"/>
</dbReference>
<protein>
    <recommendedName>
        <fullName evidence="4">Putative glucose-6-phosphate 1-epimerase</fullName>
        <ecNumber evidence="4">5.1.3.15</ecNumber>
    </recommendedName>
</protein>
<dbReference type="Pfam" id="PF01263">
    <property type="entry name" value="Aldose_epim"/>
    <property type="match status" value="1"/>
</dbReference>
<evidence type="ECO:0000256" key="1">
    <source>
        <dbReference type="ARBA" id="ARBA00001096"/>
    </source>
</evidence>
<evidence type="ECO:0000256" key="5">
    <source>
        <dbReference type="PIRSR" id="PIRSR016020-1"/>
    </source>
</evidence>
<dbReference type="EC" id="5.1.3.15" evidence="4"/>
<dbReference type="CDD" id="cd09020">
    <property type="entry name" value="D-hex-6-P-epi_like"/>
    <property type="match status" value="1"/>
</dbReference>
<dbReference type="GO" id="GO:0047938">
    <property type="term" value="F:glucose-6-phosphate 1-epimerase activity"/>
    <property type="evidence" value="ECO:0007669"/>
    <property type="project" value="UniProtKB-UniRule"/>
</dbReference>
<feature type="compositionally biased region" description="Low complexity" evidence="6">
    <location>
        <begin position="8"/>
        <end position="17"/>
    </location>
</feature>
<dbReference type="InterPro" id="IPR008183">
    <property type="entry name" value="Aldose_1/G6P_1-epimerase"/>
</dbReference>
<comment type="catalytic activity">
    <reaction evidence="1">
        <text>alpha-D-glucose 6-phosphate = beta-D-glucose 6-phosphate</text>
        <dbReference type="Rhea" id="RHEA:16249"/>
        <dbReference type="ChEBI" id="CHEBI:58225"/>
        <dbReference type="ChEBI" id="CHEBI:58247"/>
        <dbReference type="EC" id="5.1.3.15"/>
    </reaction>
</comment>
<comment type="caution">
    <text evidence="7">The sequence shown here is derived from an EMBL/GenBank/DDBJ whole genome shotgun (WGS) entry which is preliminary data.</text>
</comment>
<dbReference type="InterPro" id="IPR025532">
    <property type="entry name" value="G6P_1-epimerase"/>
</dbReference>
<reference evidence="7" key="2">
    <citation type="submission" date="2021-04" db="EMBL/GenBank/DDBJ databases">
        <authorList>
            <person name="Gilroy R."/>
        </authorList>
    </citation>
    <scope>NUCLEOTIDE SEQUENCE</scope>
    <source>
        <strain evidence="7">ChiHjej13B12-24818</strain>
    </source>
</reference>
<keyword evidence="3 4" id="KW-0413">Isomerase</keyword>
<sequence>MSSPADQPALPAGARVRPGGGRDVLVVDTQTVRAEVSLDGGQLISWSPSGQEDLLWLSPLARSGAGEAVRGGIPLVAPWFGPGRHGDRSISHGWLRTAAWSVLAAGSEGEEILLELVPARPSAELGAHLTLRLGTELSVDLTITAHDAPLELEAALHTYLAVADVREIAINGLGGAAFLDNTRELAADVQGEQTLRLTGPTDRIYDSAAQVTITDPATGRRIVSTPRGTAQTVVWNPWERQAAQMDDIPDGAWPQFVCIEPALAKDRFLPLAPGQSHTIGVTYRLES</sequence>
<dbReference type="PIRSF" id="PIRSF016020">
    <property type="entry name" value="PHexose_mutarotase"/>
    <property type="match status" value="1"/>
</dbReference>
<proteinExistence type="inferred from homology"/>
<evidence type="ECO:0000256" key="3">
    <source>
        <dbReference type="ARBA" id="ARBA00023235"/>
    </source>
</evidence>
<organism evidence="7 8">
    <name type="scientific">Candidatus Brachybacterium merdavium</name>
    <dbReference type="NCBI Taxonomy" id="2838513"/>
    <lineage>
        <taxon>Bacteria</taxon>
        <taxon>Bacillati</taxon>
        <taxon>Actinomycetota</taxon>
        <taxon>Actinomycetes</taxon>
        <taxon>Micrococcales</taxon>
        <taxon>Dermabacteraceae</taxon>
        <taxon>Brachybacterium</taxon>
    </lineage>
</organism>
<dbReference type="InterPro" id="IPR014718">
    <property type="entry name" value="GH-type_carb-bd"/>
</dbReference>
<accession>A0A9D2RPV4</accession>
<feature type="region of interest" description="Disordered" evidence="6">
    <location>
        <begin position="1"/>
        <end position="21"/>
    </location>
</feature>
<evidence type="ECO:0000313" key="8">
    <source>
        <dbReference type="Proteomes" id="UP000823823"/>
    </source>
</evidence>
<dbReference type="GO" id="GO:0005975">
    <property type="term" value="P:carbohydrate metabolic process"/>
    <property type="evidence" value="ECO:0007669"/>
    <property type="project" value="InterPro"/>
</dbReference>
<dbReference type="PANTHER" id="PTHR11122:SF13">
    <property type="entry name" value="GLUCOSE-6-PHOSPHATE 1-EPIMERASE"/>
    <property type="match status" value="1"/>
</dbReference>
<feature type="active site" evidence="5">
    <location>
        <position position="260"/>
    </location>
</feature>
<evidence type="ECO:0000256" key="6">
    <source>
        <dbReference type="SAM" id="MobiDB-lite"/>
    </source>
</evidence>
<feature type="active site" evidence="5">
    <location>
        <position position="157"/>
    </location>
</feature>
<reference evidence="7" key="1">
    <citation type="journal article" date="2021" name="PeerJ">
        <title>Extensive microbial diversity within the chicken gut microbiome revealed by metagenomics and culture.</title>
        <authorList>
            <person name="Gilroy R."/>
            <person name="Ravi A."/>
            <person name="Getino M."/>
            <person name="Pursley I."/>
            <person name="Horton D.L."/>
            <person name="Alikhan N.F."/>
            <person name="Baker D."/>
            <person name="Gharbi K."/>
            <person name="Hall N."/>
            <person name="Watson M."/>
            <person name="Adriaenssens E.M."/>
            <person name="Foster-Nyarko E."/>
            <person name="Jarju S."/>
            <person name="Secka A."/>
            <person name="Antonio M."/>
            <person name="Oren A."/>
            <person name="Chaudhuri R.R."/>
            <person name="La Ragione R."/>
            <person name="Hildebrand F."/>
            <person name="Pallen M.J."/>
        </authorList>
    </citation>
    <scope>NUCLEOTIDE SEQUENCE</scope>
    <source>
        <strain evidence="7">ChiHjej13B12-24818</strain>
    </source>
</reference>
<dbReference type="AlphaFoldDB" id="A0A9D2RPV4"/>
<dbReference type="Proteomes" id="UP000823823">
    <property type="component" value="Unassembled WGS sequence"/>
</dbReference>